<dbReference type="InterPro" id="IPR001853">
    <property type="entry name" value="DSBA-like_thioredoxin_dom"/>
</dbReference>
<dbReference type="PANTHER" id="PTHR42943">
    <property type="entry name" value="GLUTATHIONE S-TRANSFERASE KAPPA"/>
    <property type="match status" value="1"/>
</dbReference>
<dbReference type="Pfam" id="PF01323">
    <property type="entry name" value="DSBA"/>
    <property type="match status" value="1"/>
</dbReference>
<dbReference type="Gene3D" id="3.40.30.10">
    <property type="entry name" value="Glutaredoxin"/>
    <property type="match status" value="1"/>
</dbReference>
<comment type="caution">
    <text evidence="2">The sequence shown here is derived from an EMBL/GenBank/DDBJ whole genome shotgun (WGS) entry which is preliminary data.</text>
</comment>
<reference evidence="2" key="1">
    <citation type="submission" date="2020-09" db="EMBL/GenBank/DDBJ databases">
        <authorList>
            <person name="Kikuchi T."/>
        </authorList>
    </citation>
    <scope>NUCLEOTIDE SEQUENCE</scope>
    <source>
        <strain evidence="2">SH1</strain>
    </source>
</reference>
<dbReference type="GO" id="GO:0005777">
    <property type="term" value="C:peroxisome"/>
    <property type="evidence" value="ECO:0007669"/>
    <property type="project" value="TreeGrafter"/>
</dbReference>
<sequence>MAAVVDFYFDIISPYACIGYQIMREYEQYMNVEVNYRPVSMAALFKVTQNKGPALIPRKYYYLKDKAPIICKYWNVERVTLPEWFEETSPTISSALPLRVISYIQQYYPEDFDKTTRTFFSRMFTEHKTNHEVSDVEQVLNEVGIPTEIMELAQCEGNRKILRDNVIEASQNNAFGVPYLVLKQIGKENEVFFGVESFPLLFHELGVPQVKHKANWAKL</sequence>
<keyword evidence="3" id="KW-1185">Reference proteome</keyword>
<dbReference type="Proteomes" id="UP000783686">
    <property type="component" value="Unassembled WGS sequence"/>
</dbReference>
<gene>
    <name evidence="2" type="ORF">BOKJ2_LOCUS12110</name>
</gene>
<dbReference type="AlphaFoldDB" id="A0A811LEC5"/>
<dbReference type="SUPFAM" id="SSF52833">
    <property type="entry name" value="Thioredoxin-like"/>
    <property type="match status" value="1"/>
</dbReference>
<dbReference type="Proteomes" id="UP000614601">
    <property type="component" value="Unassembled WGS sequence"/>
</dbReference>
<evidence type="ECO:0000259" key="1">
    <source>
        <dbReference type="Pfam" id="PF01323"/>
    </source>
</evidence>
<dbReference type="EMBL" id="CAJFCW020000005">
    <property type="protein sequence ID" value="CAG9122278.1"/>
    <property type="molecule type" value="Genomic_DNA"/>
</dbReference>
<dbReference type="PANTHER" id="PTHR42943:SF2">
    <property type="entry name" value="GLUTATHIONE S-TRANSFERASE KAPPA 1"/>
    <property type="match status" value="1"/>
</dbReference>
<name>A0A811LEC5_9BILA</name>
<dbReference type="GO" id="GO:0004602">
    <property type="term" value="F:glutathione peroxidase activity"/>
    <property type="evidence" value="ECO:0007669"/>
    <property type="project" value="TreeGrafter"/>
</dbReference>
<dbReference type="GO" id="GO:0004364">
    <property type="term" value="F:glutathione transferase activity"/>
    <property type="evidence" value="ECO:0007669"/>
    <property type="project" value="TreeGrafter"/>
</dbReference>
<dbReference type="InterPro" id="IPR051924">
    <property type="entry name" value="GST_Kappa/NadH"/>
</dbReference>
<dbReference type="InterPro" id="IPR036249">
    <property type="entry name" value="Thioredoxin-like_sf"/>
</dbReference>
<evidence type="ECO:0000313" key="3">
    <source>
        <dbReference type="Proteomes" id="UP000614601"/>
    </source>
</evidence>
<dbReference type="OrthoDB" id="4664297at2759"/>
<dbReference type="EMBL" id="CAJFDH010000005">
    <property type="protein sequence ID" value="CAD5226513.1"/>
    <property type="molecule type" value="Genomic_DNA"/>
</dbReference>
<proteinExistence type="predicted"/>
<feature type="domain" description="DSBA-like thioredoxin" evidence="1">
    <location>
        <begin position="4"/>
        <end position="203"/>
    </location>
</feature>
<dbReference type="GO" id="GO:0005739">
    <property type="term" value="C:mitochondrion"/>
    <property type="evidence" value="ECO:0007669"/>
    <property type="project" value="TreeGrafter"/>
</dbReference>
<protein>
    <recommendedName>
        <fullName evidence="1">DSBA-like thioredoxin domain-containing protein</fullName>
    </recommendedName>
</protein>
<accession>A0A811LEC5</accession>
<evidence type="ECO:0000313" key="2">
    <source>
        <dbReference type="EMBL" id="CAD5226513.1"/>
    </source>
</evidence>
<dbReference type="GO" id="GO:0006749">
    <property type="term" value="P:glutathione metabolic process"/>
    <property type="evidence" value="ECO:0007669"/>
    <property type="project" value="TreeGrafter"/>
</dbReference>
<organism evidence="2 3">
    <name type="scientific">Bursaphelenchus okinawaensis</name>
    <dbReference type="NCBI Taxonomy" id="465554"/>
    <lineage>
        <taxon>Eukaryota</taxon>
        <taxon>Metazoa</taxon>
        <taxon>Ecdysozoa</taxon>
        <taxon>Nematoda</taxon>
        <taxon>Chromadorea</taxon>
        <taxon>Rhabditida</taxon>
        <taxon>Tylenchina</taxon>
        <taxon>Tylenchomorpha</taxon>
        <taxon>Aphelenchoidea</taxon>
        <taxon>Aphelenchoididae</taxon>
        <taxon>Bursaphelenchus</taxon>
    </lineage>
</organism>